<sequence length="129" mass="14254">MNTGTLLRALANGVNPDTGELLRPASAACAPEAIRLLFALANEFDGESELQKKARLTPEEKRQKNLAEGRPANAYFPWPEEEKLRLRESHAAGTTLEALSDEFERSTWSIAVQLQKMGLIGEEQAAAYR</sequence>
<evidence type="ECO:0000313" key="2">
    <source>
        <dbReference type="EMBL" id="SCZ12285.1"/>
    </source>
</evidence>
<accession>A0A1G5LH61</accession>
<protein>
    <submittedName>
        <fullName evidence="2">Uncharacterized protein</fullName>
    </submittedName>
</protein>
<reference evidence="2 3" key="1">
    <citation type="submission" date="2016-10" db="EMBL/GenBank/DDBJ databases">
        <authorList>
            <person name="Varghese N."/>
            <person name="Submissions S."/>
        </authorList>
    </citation>
    <scope>NUCLEOTIDE SEQUENCE [LARGE SCALE GENOMIC DNA]</scope>
    <source>
        <strain evidence="2 3">CGMCC 1.6853</strain>
    </source>
</reference>
<gene>
    <name evidence="2" type="ORF">SAMN02927935_04389</name>
</gene>
<feature type="region of interest" description="Disordered" evidence="1">
    <location>
        <begin position="52"/>
        <end position="73"/>
    </location>
</feature>
<keyword evidence="3" id="KW-1185">Reference proteome</keyword>
<organism evidence="2 3">
    <name type="scientific">Serratia nematodiphila</name>
    <dbReference type="NCBI Taxonomy" id="458197"/>
    <lineage>
        <taxon>Bacteria</taxon>
        <taxon>Pseudomonadati</taxon>
        <taxon>Pseudomonadota</taxon>
        <taxon>Gammaproteobacteria</taxon>
        <taxon>Enterobacterales</taxon>
        <taxon>Yersiniaceae</taxon>
        <taxon>Serratia</taxon>
    </lineage>
</organism>
<evidence type="ECO:0000313" key="3">
    <source>
        <dbReference type="Proteomes" id="UP000183031"/>
    </source>
</evidence>
<comment type="caution">
    <text evidence="2">The sequence shown here is derived from an EMBL/GenBank/DDBJ whole genome shotgun (WGS) entry which is preliminary data.</text>
</comment>
<dbReference type="Proteomes" id="UP000183031">
    <property type="component" value="Unassembled WGS sequence"/>
</dbReference>
<dbReference type="RefSeq" id="WP_033631363.1">
    <property type="nucleotide sequence ID" value="NZ_CBCSIN010000024.1"/>
</dbReference>
<evidence type="ECO:0000256" key="1">
    <source>
        <dbReference type="SAM" id="MobiDB-lite"/>
    </source>
</evidence>
<name>A0A1G5LH61_9GAMM</name>
<feature type="compositionally biased region" description="Basic and acidic residues" evidence="1">
    <location>
        <begin position="52"/>
        <end position="67"/>
    </location>
</feature>
<proteinExistence type="predicted"/>
<dbReference type="EMBL" id="FMUT01000014">
    <property type="protein sequence ID" value="SCZ12285.1"/>
    <property type="molecule type" value="Genomic_DNA"/>
</dbReference>